<evidence type="ECO:0008006" key="16">
    <source>
        <dbReference type="Google" id="ProtNLM"/>
    </source>
</evidence>
<dbReference type="AlphaFoldDB" id="A0AAD5TI66"/>
<dbReference type="GO" id="GO:0031573">
    <property type="term" value="P:mitotic intra-S DNA damage checkpoint signaling"/>
    <property type="evidence" value="ECO:0007669"/>
    <property type="project" value="TreeGrafter"/>
</dbReference>
<evidence type="ECO:0000313" key="14">
    <source>
        <dbReference type="EMBL" id="KAJ3176724.1"/>
    </source>
</evidence>
<feature type="region of interest" description="Disordered" evidence="13">
    <location>
        <begin position="346"/>
        <end position="425"/>
    </location>
</feature>
<dbReference type="GO" id="GO:0046872">
    <property type="term" value="F:metal ion binding"/>
    <property type="evidence" value="ECO:0007669"/>
    <property type="project" value="UniProtKB-KW"/>
</dbReference>
<evidence type="ECO:0000313" key="15">
    <source>
        <dbReference type="Proteomes" id="UP001212152"/>
    </source>
</evidence>
<feature type="compositionally biased region" description="Polar residues" evidence="13">
    <location>
        <begin position="258"/>
        <end position="272"/>
    </location>
</feature>
<dbReference type="InterPro" id="IPR042530">
    <property type="entry name" value="EME1/EME2_C"/>
</dbReference>
<dbReference type="PANTHER" id="PTHR21077:SF5">
    <property type="entry name" value="CROSSOVER JUNCTION ENDONUCLEASE MMS4"/>
    <property type="match status" value="1"/>
</dbReference>
<dbReference type="Proteomes" id="UP001212152">
    <property type="component" value="Unassembled WGS sequence"/>
</dbReference>
<sequence>MASRQQPHHAQLEEWTDNVMAICGGAYSLDRTQILVDLRRTNDLLATVNRIYDGNFLEGTYLDPSYALILSSDIGDDLGRDMADAYDGLSDPGVSEDTKGGWSSQSHINAAKDSRATVVDAGLEACREMLQSDDDRKSHQATYRARPRTRYEDDTSLSPLAEGGFIREPSVTVLDSSDYSDAEPALSHRRVASSSAPQGGFIREEDQSPAGRDRGYKRRSFEEDQPRKRSKVTKGQPPQQPRQEPVHLLDSDPEDAPLQQNARAQRYKTGSTDFRDFYGSQPVTKSDHSRQHMSADAVASWDVSYSPPENGVAELDFVYPSHCAQTSAAKFQRSSAAANITRPDKHNFTAFDSGPMGRFVLPKPRGLSDDSDSDTSWPRSSAPRAHDLSAGYGQSSSQPVFSKPRRPLETVGLRSDARPDSAPARAGAAALNRFYGSSAIAERDARASHISRAPTKATDVDEGPDEPPPLPPPRSFEGDTEWPEHEINSNQSGAGANALRTHRNAGGAHAQINLVSDSDPGESSQSTIPRTKPSIRTAGRPPQGPSVPNTIYSTDSDDSDHYMSVRPSSSTGISRTQSASTVRPAPPAPSTLRRCQSSSVSTTTTLPTQTAIRALPGSIIRASQQRPKFDFDSSGTELDEPPEEADSVTASQISKRKGKERIGNAASVKKKRSATASDAAKELKEQAKAEKARLRAEKARETEEKKLAKQRETAARKAERSVNTIRTKTDCVKEMLVAVPHAFASPAERDLLVASLRELGAKAELVDTGVGNDRRGGGARPPLVWRRQVEREWDAAADVWRACAARVEDEAYVLLRMTGPDVCAAVSGGNSNAPFVAFHERVQAQHVGKTIVYLLEGVKTYLKRRAVGGRGAANDQGGDEDDTDEDVPAPTTGRKRNVPAAASNTAGPLTPATLDVHLVGLQLSTSLHPPDKLRTHPPPRVHLSRNFRESLEWIGSFTDQLSLASELAHRSEAAWRMKFGDNIRSGDGAKDTFRRMLMMVNGVTEVRANAVVTAWGSLRRLMREFETLGAKNGRTLLATLQVNSGTAANPNVRNLGPAVARRIHDVLMETDPALLLGG</sequence>
<feature type="compositionally biased region" description="Low complexity" evidence="13">
    <location>
        <begin position="597"/>
        <end position="610"/>
    </location>
</feature>
<dbReference type="Pfam" id="PF21292">
    <property type="entry name" value="EME1-MUS81_C"/>
    <property type="match status" value="1"/>
</dbReference>
<feature type="compositionally biased region" description="Polar residues" evidence="13">
    <location>
        <begin position="513"/>
        <end position="529"/>
    </location>
</feature>
<feature type="compositionally biased region" description="Acidic residues" evidence="13">
    <location>
        <begin position="877"/>
        <end position="887"/>
    </location>
</feature>
<evidence type="ECO:0000256" key="3">
    <source>
        <dbReference type="ARBA" id="ARBA00022722"/>
    </source>
</evidence>
<evidence type="ECO:0000256" key="12">
    <source>
        <dbReference type="ARBA" id="ARBA00023254"/>
    </source>
</evidence>
<keyword evidence="3" id="KW-0540">Nuclease</keyword>
<keyword evidence="8" id="KW-0460">Magnesium</keyword>
<dbReference type="GO" id="GO:0048476">
    <property type="term" value="C:Holliday junction resolvase complex"/>
    <property type="evidence" value="ECO:0007669"/>
    <property type="project" value="InterPro"/>
</dbReference>
<feature type="region of interest" description="Disordered" evidence="13">
    <location>
        <begin position="176"/>
        <end position="291"/>
    </location>
</feature>
<keyword evidence="12" id="KW-0469">Meiosis</keyword>
<feature type="region of interest" description="Disordered" evidence="13">
    <location>
        <begin position="130"/>
        <end position="163"/>
    </location>
</feature>
<evidence type="ECO:0000256" key="10">
    <source>
        <dbReference type="ARBA" id="ARBA00023204"/>
    </source>
</evidence>
<evidence type="ECO:0000256" key="2">
    <source>
        <dbReference type="ARBA" id="ARBA00004123"/>
    </source>
</evidence>
<dbReference type="Gene3D" id="1.10.150.670">
    <property type="entry name" value="Crossover junction endonuclease EME1, DNA-binding domain"/>
    <property type="match status" value="1"/>
</dbReference>
<protein>
    <recommendedName>
        <fullName evidence="16">ERCC4 domain-containing protein</fullName>
    </recommendedName>
</protein>
<name>A0AAD5TI66_9FUNG</name>
<evidence type="ECO:0000256" key="4">
    <source>
        <dbReference type="ARBA" id="ARBA00022723"/>
    </source>
</evidence>
<keyword evidence="9" id="KW-0233">DNA recombination</keyword>
<gene>
    <name evidence="14" type="ORF">HDU87_004863</name>
</gene>
<feature type="compositionally biased region" description="Basic and acidic residues" evidence="13">
    <location>
        <begin position="202"/>
        <end position="227"/>
    </location>
</feature>
<evidence type="ECO:0000256" key="8">
    <source>
        <dbReference type="ARBA" id="ARBA00022842"/>
    </source>
</evidence>
<evidence type="ECO:0000256" key="1">
    <source>
        <dbReference type="ARBA" id="ARBA00001946"/>
    </source>
</evidence>
<evidence type="ECO:0000256" key="6">
    <source>
        <dbReference type="ARBA" id="ARBA00022763"/>
    </source>
</evidence>
<evidence type="ECO:0000256" key="11">
    <source>
        <dbReference type="ARBA" id="ARBA00023242"/>
    </source>
</evidence>
<dbReference type="GO" id="GO:0006302">
    <property type="term" value="P:double-strand break repair"/>
    <property type="evidence" value="ECO:0007669"/>
    <property type="project" value="TreeGrafter"/>
</dbReference>
<comment type="cofactor">
    <cofactor evidence="1">
        <name>Mg(2+)</name>
        <dbReference type="ChEBI" id="CHEBI:18420"/>
    </cofactor>
</comment>
<keyword evidence="5" id="KW-0255">Endonuclease</keyword>
<accession>A0AAD5TI66</accession>
<dbReference type="PANTHER" id="PTHR21077">
    <property type="entry name" value="EME1 PROTEIN"/>
    <property type="match status" value="1"/>
</dbReference>
<keyword evidence="6" id="KW-0227">DNA damage</keyword>
<dbReference type="EMBL" id="JADGJQ010000038">
    <property type="protein sequence ID" value="KAJ3176724.1"/>
    <property type="molecule type" value="Genomic_DNA"/>
</dbReference>
<keyword evidence="7" id="KW-0378">Hydrolase</keyword>
<feature type="region of interest" description="Disordered" evidence="13">
    <location>
        <begin position="695"/>
        <end position="721"/>
    </location>
</feature>
<feature type="compositionally biased region" description="Acidic residues" evidence="13">
    <location>
        <begin position="637"/>
        <end position="646"/>
    </location>
</feature>
<dbReference type="InterPro" id="IPR033310">
    <property type="entry name" value="Mms4/EME1/EME2"/>
</dbReference>
<dbReference type="GO" id="GO:0008821">
    <property type="term" value="F:crossover junction DNA endonuclease activity"/>
    <property type="evidence" value="ECO:0007669"/>
    <property type="project" value="TreeGrafter"/>
</dbReference>
<feature type="region of interest" description="Disordered" evidence="13">
    <location>
        <begin position="443"/>
        <end position="498"/>
    </location>
</feature>
<dbReference type="GO" id="GO:0005634">
    <property type="term" value="C:nucleus"/>
    <property type="evidence" value="ECO:0007669"/>
    <property type="project" value="UniProtKB-SubCell"/>
</dbReference>
<dbReference type="Gene3D" id="3.40.50.10130">
    <property type="match status" value="1"/>
</dbReference>
<evidence type="ECO:0000256" key="9">
    <source>
        <dbReference type="ARBA" id="ARBA00023172"/>
    </source>
</evidence>
<feature type="compositionally biased region" description="Polar residues" evidence="13">
    <location>
        <begin position="566"/>
        <end position="581"/>
    </location>
</feature>
<organism evidence="14 15">
    <name type="scientific">Geranomyces variabilis</name>
    <dbReference type="NCBI Taxonomy" id="109894"/>
    <lineage>
        <taxon>Eukaryota</taxon>
        <taxon>Fungi</taxon>
        <taxon>Fungi incertae sedis</taxon>
        <taxon>Chytridiomycota</taxon>
        <taxon>Chytridiomycota incertae sedis</taxon>
        <taxon>Chytridiomycetes</taxon>
        <taxon>Spizellomycetales</taxon>
        <taxon>Powellomycetaceae</taxon>
        <taxon>Geranomyces</taxon>
    </lineage>
</organism>
<reference evidence="14" key="1">
    <citation type="submission" date="2020-05" db="EMBL/GenBank/DDBJ databases">
        <title>Phylogenomic resolution of chytrid fungi.</title>
        <authorList>
            <person name="Stajich J.E."/>
            <person name="Amses K."/>
            <person name="Simmons R."/>
            <person name="Seto K."/>
            <person name="Myers J."/>
            <person name="Bonds A."/>
            <person name="Quandt C.A."/>
            <person name="Barry K."/>
            <person name="Liu P."/>
            <person name="Grigoriev I."/>
            <person name="Longcore J.E."/>
            <person name="James T.Y."/>
        </authorList>
    </citation>
    <scope>NUCLEOTIDE SEQUENCE</scope>
    <source>
        <strain evidence="14">JEL0379</strain>
    </source>
</reference>
<feature type="compositionally biased region" description="Basic and acidic residues" evidence="13">
    <location>
        <begin position="695"/>
        <end position="720"/>
    </location>
</feature>
<dbReference type="GO" id="GO:0000712">
    <property type="term" value="P:resolution of meiotic recombination intermediates"/>
    <property type="evidence" value="ECO:0007669"/>
    <property type="project" value="TreeGrafter"/>
</dbReference>
<proteinExistence type="predicted"/>
<keyword evidence="15" id="KW-1185">Reference proteome</keyword>
<comment type="caution">
    <text evidence="14">The sequence shown here is derived from an EMBL/GenBank/DDBJ whole genome shotgun (WGS) entry which is preliminary data.</text>
</comment>
<evidence type="ECO:0000256" key="5">
    <source>
        <dbReference type="ARBA" id="ARBA00022759"/>
    </source>
</evidence>
<evidence type="ECO:0000256" key="7">
    <source>
        <dbReference type="ARBA" id="ARBA00022801"/>
    </source>
</evidence>
<comment type="subcellular location">
    <subcellularLocation>
        <location evidence="2">Nucleus</location>
    </subcellularLocation>
</comment>
<keyword evidence="11" id="KW-0539">Nucleus</keyword>
<dbReference type="GO" id="GO:0031297">
    <property type="term" value="P:replication fork processing"/>
    <property type="evidence" value="ECO:0007669"/>
    <property type="project" value="TreeGrafter"/>
</dbReference>
<feature type="region of interest" description="Disordered" evidence="13">
    <location>
        <begin position="869"/>
        <end position="909"/>
    </location>
</feature>
<keyword evidence="10" id="KW-0234">DNA repair</keyword>
<evidence type="ECO:0000256" key="13">
    <source>
        <dbReference type="SAM" id="MobiDB-lite"/>
    </source>
</evidence>
<feature type="region of interest" description="Disordered" evidence="13">
    <location>
        <begin position="513"/>
        <end position="678"/>
    </location>
</feature>
<keyword evidence="4" id="KW-0479">Metal-binding</keyword>